<feature type="domain" description="Reverse transcriptase/retrotransposon-derived protein RNase H-like" evidence="4">
    <location>
        <begin position="31"/>
        <end position="111"/>
    </location>
</feature>
<feature type="compositionally biased region" description="Basic residues" evidence="3">
    <location>
        <begin position="321"/>
        <end position="333"/>
    </location>
</feature>
<dbReference type="OrthoDB" id="10063667at2759"/>
<dbReference type="SMART" id="SM00248">
    <property type="entry name" value="ANK"/>
    <property type="match status" value="2"/>
</dbReference>
<keyword evidence="6" id="KW-1185">Reference proteome</keyword>
<dbReference type="Pfam" id="PF17919">
    <property type="entry name" value="RT_RNaseH_2"/>
    <property type="match status" value="1"/>
</dbReference>
<dbReference type="PANTHER" id="PTHR34072">
    <property type="entry name" value="ENZYMATIC POLYPROTEIN-RELATED"/>
    <property type="match status" value="1"/>
</dbReference>
<dbReference type="InterPro" id="IPR036770">
    <property type="entry name" value="Ankyrin_rpt-contain_sf"/>
</dbReference>
<feature type="region of interest" description="Disordered" evidence="3">
    <location>
        <begin position="625"/>
        <end position="645"/>
    </location>
</feature>
<dbReference type="PROSITE" id="PS50297">
    <property type="entry name" value="ANK_REP_REGION"/>
    <property type="match status" value="1"/>
</dbReference>
<dbReference type="FunFam" id="3.30.70.270:FF:000020">
    <property type="entry name" value="Transposon Tf2-6 polyprotein-like Protein"/>
    <property type="match status" value="1"/>
</dbReference>
<keyword evidence="2" id="KW-0040">ANK repeat</keyword>
<dbReference type="GO" id="GO:0003964">
    <property type="term" value="F:RNA-directed DNA polymerase activity"/>
    <property type="evidence" value="ECO:0007669"/>
    <property type="project" value="UniProtKB-EC"/>
</dbReference>
<evidence type="ECO:0000313" key="6">
    <source>
        <dbReference type="Proteomes" id="UP000479190"/>
    </source>
</evidence>
<dbReference type="InterPro" id="IPR002110">
    <property type="entry name" value="Ankyrin_rpt"/>
</dbReference>
<dbReference type="SUPFAM" id="SSF48403">
    <property type="entry name" value="Ankyrin repeat"/>
    <property type="match status" value="1"/>
</dbReference>
<dbReference type="InterPro" id="IPR041577">
    <property type="entry name" value="RT_RNaseH_2"/>
</dbReference>
<dbReference type="PROSITE" id="PS50088">
    <property type="entry name" value="ANK_REPEAT"/>
    <property type="match status" value="1"/>
</dbReference>
<sequence>MVGWYACFIAHDSEIKASLTKLLKKTEEWKWGKEQQTAFERLKSALTSAPVLARPDFSKPFKVQCDASEVAVGAVLMREQQDGEHPIVYARRSLTGVERNYSTAEKECLAMENNNAAENVQQEAPIIALVSVENKVASVENLPLPGLNSSESSLVATMDDVWDDIVATIEENSDSPAVVATAENEEILEKVGATVELVEPEVTALLPNEQATLGDWQQDEPEDESAFEQPREQAQDQLHEPMQEQPQGPQESTPASLQAPMLNQQLMQQQQVSLQEPMRDEQLEQQPQGPVQVPLQGQQLELQLCQEQMEANGGVLFKKRKRGCRGGRKKKPSLNRQLTVDEELSFDVPPRDDEKAGPPNRRQSVGENVPVYVPPGAVSGRSEWPESICVCMSELRLGRTGDTCCECERDSASRAAPRGAPAFAQWLSVDHVERMERDRPMQIDAQDESGNTPLHLALTEGNEEAVESLLRKSADLSLANATGKTPLHIVCSRENFDDDFVELFFDIGEEKHRPLRVDARGMWSSRASTKDSASDCGCSTSRLGTSGQSLTGAGGCSSKLRGKHASLGTIRSYEFSLNLTCLETTTRSVFGSKSLKFSESFSYPTRMSFFDFGSHFLRRTSGISAKTSHPKNINGNGHNLGRGDRTHRSLSISRFMMEVTKKT</sequence>
<name>A0A6H5IVY6_9HYME</name>
<feature type="region of interest" description="Disordered" evidence="3">
    <location>
        <begin position="216"/>
        <end position="291"/>
    </location>
</feature>
<dbReference type="InterPro" id="IPR043502">
    <property type="entry name" value="DNA/RNA_pol_sf"/>
</dbReference>
<dbReference type="InterPro" id="IPR043128">
    <property type="entry name" value="Rev_trsase/Diguanyl_cyclase"/>
</dbReference>
<dbReference type="EC" id="2.7.7.49" evidence="1"/>
<evidence type="ECO:0000256" key="2">
    <source>
        <dbReference type="PROSITE-ProRule" id="PRU00023"/>
    </source>
</evidence>
<feature type="repeat" description="ANK" evidence="2">
    <location>
        <begin position="449"/>
        <end position="481"/>
    </location>
</feature>
<dbReference type="SUPFAM" id="SSF56672">
    <property type="entry name" value="DNA/RNA polymerases"/>
    <property type="match status" value="1"/>
</dbReference>
<dbReference type="EMBL" id="CADCXV010001084">
    <property type="protein sequence ID" value="CAB0041044.1"/>
    <property type="molecule type" value="Genomic_DNA"/>
</dbReference>
<protein>
    <recommendedName>
        <fullName evidence="1">RNA-directed DNA polymerase</fullName>
        <ecNumber evidence="1">2.7.7.49</ecNumber>
    </recommendedName>
</protein>
<dbReference type="AlphaFoldDB" id="A0A6H5IVY6"/>
<dbReference type="Gene3D" id="3.30.70.270">
    <property type="match status" value="1"/>
</dbReference>
<feature type="compositionally biased region" description="Polar residues" evidence="3">
    <location>
        <begin position="625"/>
        <end position="637"/>
    </location>
</feature>
<accession>A0A6H5IVY6</accession>
<feature type="compositionally biased region" description="Basic and acidic residues" evidence="3">
    <location>
        <begin position="229"/>
        <end position="242"/>
    </location>
</feature>
<feature type="compositionally biased region" description="Low complexity" evidence="3">
    <location>
        <begin position="243"/>
        <end position="275"/>
    </location>
</feature>
<evidence type="ECO:0000256" key="1">
    <source>
        <dbReference type="ARBA" id="ARBA00012493"/>
    </source>
</evidence>
<evidence type="ECO:0000259" key="4">
    <source>
        <dbReference type="Pfam" id="PF17919"/>
    </source>
</evidence>
<dbReference type="Pfam" id="PF12796">
    <property type="entry name" value="Ank_2"/>
    <property type="match status" value="1"/>
</dbReference>
<organism evidence="5 6">
    <name type="scientific">Trichogramma brassicae</name>
    <dbReference type="NCBI Taxonomy" id="86971"/>
    <lineage>
        <taxon>Eukaryota</taxon>
        <taxon>Metazoa</taxon>
        <taxon>Ecdysozoa</taxon>
        <taxon>Arthropoda</taxon>
        <taxon>Hexapoda</taxon>
        <taxon>Insecta</taxon>
        <taxon>Pterygota</taxon>
        <taxon>Neoptera</taxon>
        <taxon>Endopterygota</taxon>
        <taxon>Hymenoptera</taxon>
        <taxon>Apocrita</taxon>
        <taxon>Proctotrupomorpha</taxon>
        <taxon>Chalcidoidea</taxon>
        <taxon>Trichogrammatidae</taxon>
        <taxon>Trichogramma</taxon>
    </lineage>
</organism>
<gene>
    <name evidence="5" type="ORF">TBRA_LOCUS12730</name>
</gene>
<feature type="compositionally biased region" description="Acidic residues" evidence="3">
    <location>
        <begin position="217"/>
        <end position="226"/>
    </location>
</feature>
<proteinExistence type="predicted"/>
<feature type="region of interest" description="Disordered" evidence="3">
    <location>
        <begin position="321"/>
        <end position="369"/>
    </location>
</feature>
<dbReference type="Proteomes" id="UP000479190">
    <property type="component" value="Unassembled WGS sequence"/>
</dbReference>
<evidence type="ECO:0000313" key="5">
    <source>
        <dbReference type="EMBL" id="CAB0041044.1"/>
    </source>
</evidence>
<dbReference type="Gene3D" id="1.25.40.20">
    <property type="entry name" value="Ankyrin repeat-containing domain"/>
    <property type="match status" value="1"/>
</dbReference>
<evidence type="ECO:0000256" key="3">
    <source>
        <dbReference type="SAM" id="MobiDB-lite"/>
    </source>
</evidence>
<feature type="non-terminal residue" evidence="5">
    <location>
        <position position="663"/>
    </location>
</feature>
<reference evidence="5 6" key="1">
    <citation type="submission" date="2020-02" db="EMBL/GenBank/DDBJ databases">
        <authorList>
            <person name="Ferguson B K."/>
        </authorList>
    </citation>
    <scope>NUCLEOTIDE SEQUENCE [LARGE SCALE GENOMIC DNA]</scope>
</reference>